<dbReference type="EMBL" id="FWXS01000004">
    <property type="protein sequence ID" value="SMC59244.1"/>
    <property type="molecule type" value="Genomic_DNA"/>
</dbReference>
<evidence type="ECO:0000313" key="3">
    <source>
        <dbReference type="Proteomes" id="UP000192393"/>
    </source>
</evidence>
<proteinExistence type="predicted"/>
<keyword evidence="1" id="KW-0175">Coiled coil</keyword>
<accession>A0A1W2AF36</accession>
<protein>
    <submittedName>
        <fullName evidence="2">Transcription elongation factor, GreA/GreB, C-term</fullName>
    </submittedName>
</protein>
<gene>
    <name evidence="2" type="ORF">SAMN06296427_104108</name>
</gene>
<sequence length="147" mass="16926">MTDRKEIIAKLNQIVEEKIRQFQALIDDLRSSNTETKSSMGDKYETSREMLQQEIMQIQRQLAVFQEHQSHVRRLTDISSEIIRTGSIVKTTFGNFLIITSLGEFQIEGEKFVSISEQTPLAQQLLGKKTGDSFSIQQRAYQILEVD</sequence>
<dbReference type="GO" id="GO:0032784">
    <property type="term" value="P:regulation of DNA-templated transcription elongation"/>
    <property type="evidence" value="ECO:0007669"/>
    <property type="project" value="InterPro"/>
</dbReference>
<keyword evidence="2" id="KW-0251">Elongation factor</keyword>
<name>A0A1W2AF36_9FLAO</name>
<feature type="coiled-coil region" evidence="1">
    <location>
        <begin position="12"/>
        <end position="68"/>
    </location>
</feature>
<dbReference type="GO" id="GO:0003677">
    <property type="term" value="F:DNA binding"/>
    <property type="evidence" value="ECO:0007669"/>
    <property type="project" value="InterPro"/>
</dbReference>
<dbReference type="Proteomes" id="UP000192393">
    <property type="component" value="Unassembled WGS sequence"/>
</dbReference>
<dbReference type="STRING" id="1434700.SAMN06296427_104108"/>
<dbReference type="SUPFAM" id="SSF54534">
    <property type="entry name" value="FKBP-like"/>
    <property type="match status" value="1"/>
</dbReference>
<organism evidence="2 3">
    <name type="scientific">Moheibacter sediminis</name>
    <dbReference type="NCBI Taxonomy" id="1434700"/>
    <lineage>
        <taxon>Bacteria</taxon>
        <taxon>Pseudomonadati</taxon>
        <taxon>Bacteroidota</taxon>
        <taxon>Flavobacteriia</taxon>
        <taxon>Flavobacteriales</taxon>
        <taxon>Weeksellaceae</taxon>
        <taxon>Moheibacter</taxon>
    </lineage>
</organism>
<keyword evidence="3" id="KW-1185">Reference proteome</keyword>
<dbReference type="OrthoDB" id="667380at2"/>
<dbReference type="GO" id="GO:0003746">
    <property type="term" value="F:translation elongation factor activity"/>
    <property type="evidence" value="ECO:0007669"/>
    <property type="project" value="UniProtKB-KW"/>
</dbReference>
<evidence type="ECO:0000256" key="1">
    <source>
        <dbReference type="SAM" id="Coils"/>
    </source>
</evidence>
<evidence type="ECO:0000313" key="2">
    <source>
        <dbReference type="EMBL" id="SMC59244.1"/>
    </source>
</evidence>
<keyword evidence="2" id="KW-0648">Protein biosynthesis</keyword>
<dbReference type="RefSeq" id="WP_084017031.1">
    <property type="nucleotide sequence ID" value="NZ_FWXS01000004.1"/>
</dbReference>
<reference evidence="2 3" key="1">
    <citation type="submission" date="2017-04" db="EMBL/GenBank/DDBJ databases">
        <authorList>
            <person name="Afonso C.L."/>
            <person name="Miller P.J."/>
            <person name="Scott M.A."/>
            <person name="Spackman E."/>
            <person name="Goraichik I."/>
            <person name="Dimitrov K.M."/>
            <person name="Suarez D.L."/>
            <person name="Swayne D.E."/>
        </authorList>
    </citation>
    <scope>NUCLEOTIDE SEQUENCE [LARGE SCALE GENOMIC DNA]</scope>
    <source>
        <strain evidence="2 3">CGMCC 1.12708</strain>
    </source>
</reference>
<dbReference type="AlphaFoldDB" id="A0A1W2AF36"/>